<keyword evidence="4" id="KW-0238">DNA-binding</keyword>
<gene>
    <name evidence="8" type="ordered locus">Desac_1588</name>
</gene>
<keyword evidence="1 6" id="KW-0597">Phosphoprotein</keyword>
<reference evidence="8 9" key="1">
    <citation type="journal article" date="2011" name="Stand. Genomic Sci.">
        <title>Complete genome sequence of the acetate-degrading sulfate reducer Desulfobacca acetoxidans type strain (ASRB2).</title>
        <authorList>
            <person name="Goker M."/>
            <person name="Teshima H."/>
            <person name="Lapidus A."/>
            <person name="Nolan M."/>
            <person name="Lucas S."/>
            <person name="Hammon N."/>
            <person name="Deshpande S."/>
            <person name="Cheng J.F."/>
            <person name="Tapia R."/>
            <person name="Han C."/>
            <person name="Goodwin L."/>
            <person name="Pitluck S."/>
            <person name="Huntemann M."/>
            <person name="Liolios K."/>
            <person name="Ivanova N."/>
            <person name="Pagani I."/>
            <person name="Mavromatis K."/>
            <person name="Ovchinikova G."/>
            <person name="Pati A."/>
            <person name="Chen A."/>
            <person name="Palaniappan K."/>
            <person name="Land M."/>
            <person name="Hauser L."/>
            <person name="Brambilla E.M."/>
            <person name="Rohde M."/>
            <person name="Spring S."/>
            <person name="Detter J.C."/>
            <person name="Woyke T."/>
            <person name="Bristow J."/>
            <person name="Eisen J.A."/>
            <person name="Markowitz V."/>
            <person name="Hugenholtz P."/>
            <person name="Kyrpides N.C."/>
            <person name="Klenk H.P."/>
        </authorList>
    </citation>
    <scope>NUCLEOTIDE SEQUENCE [LARGE SCALE GENOMIC DNA]</scope>
    <source>
        <strain evidence="9">ATCC 700848 / DSM 11109 / ASRB2</strain>
    </source>
</reference>
<dbReference type="HOGENOM" id="CLU_000445_69_8_7"/>
<dbReference type="RefSeq" id="WP_013706550.1">
    <property type="nucleotide sequence ID" value="NC_015388.1"/>
</dbReference>
<keyword evidence="9" id="KW-1185">Reference proteome</keyword>
<evidence type="ECO:0000256" key="4">
    <source>
        <dbReference type="ARBA" id="ARBA00023125"/>
    </source>
</evidence>
<dbReference type="CDD" id="cd17554">
    <property type="entry name" value="REC_TrrA-like"/>
    <property type="match status" value="1"/>
</dbReference>
<keyword evidence="2" id="KW-0902">Two-component regulatory system</keyword>
<organism evidence="8 9">
    <name type="scientific">Desulfobacca acetoxidans (strain ATCC 700848 / DSM 11109 / ASRB2)</name>
    <dbReference type="NCBI Taxonomy" id="880072"/>
    <lineage>
        <taxon>Bacteria</taxon>
        <taxon>Pseudomonadati</taxon>
        <taxon>Thermodesulfobacteriota</taxon>
        <taxon>Desulfobaccia</taxon>
        <taxon>Desulfobaccales</taxon>
        <taxon>Desulfobaccaceae</taxon>
        <taxon>Desulfobacca</taxon>
    </lineage>
</organism>
<evidence type="ECO:0000313" key="9">
    <source>
        <dbReference type="Proteomes" id="UP000000483"/>
    </source>
</evidence>
<protein>
    <submittedName>
        <fullName evidence="8">Response regulator receiver protein</fullName>
    </submittedName>
</protein>
<dbReference type="GO" id="GO:0005829">
    <property type="term" value="C:cytosol"/>
    <property type="evidence" value="ECO:0007669"/>
    <property type="project" value="TreeGrafter"/>
</dbReference>
<dbReference type="Proteomes" id="UP000000483">
    <property type="component" value="Chromosome"/>
</dbReference>
<dbReference type="EMBL" id="CP002629">
    <property type="protein sequence ID" value="AEB09440.1"/>
    <property type="molecule type" value="Genomic_DNA"/>
</dbReference>
<evidence type="ECO:0000313" key="8">
    <source>
        <dbReference type="EMBL" id="AEB09440.1"/>
    </source>
</evidence>
<evidence type="ECO:0000256" key="1">
    <source>
        <dbReference type="ARBA" id="ARBA00022553"/>
    </source>
</evidence>
<reference evidence="9" key="2">
    <citation type="submission" date="2011-03" db="EMBL/GenBank/DDBJ databases">
        <title>The complete genome of Desulfobacca acetoxidans DSM 11109.</title>
        <authorList>
            <consortium name="US DOE Joint Genome Institute (JGI-PGF)"/>
            <person name="Lucas S."/>
            <person name="Copeland A."/>
            <person name="Lapidus A."/>
            <person name="Bruce D."/>
            <person name="Goodwin L."/>
            <person name="Pitluck S."/>
            <person name="Peters L."/>
            <person name="Kyrpides N."/>
            <person name="Mavromatis K."/>
            <person name="Ivanova N."/>
            <person name="Ovchinnikova G."/>
            <person name="Teshima H."/>
            <person name="Detter J.C."/>
            <person name="Han C."/>
            <person name="Land M."/>
            <person name="Hauser L."/>
            <person name="Markowitz V."/>
            <person name="Cheng J.-F."/>
            <person name="Hugenholtz P."/>
            <person name="Woyke T."/>
            <person name="Wu D."/>
            <person name="Spring S."/>
            <person name="Schueler E."/>
            <person name="Brambilla E."/>
            <person name="Klenk H.-P."/>
            <person name="Eisen J.A."/>
        </authorList>
    </citation>
    <scope>NUCLEOTIDE SEQUENCE [LARGE SCALE GENOMIC DNA]</scope>
    <source>
        <strain evidence="9">ATCC 700848 / DSM 11109 / ASRB2</strain>
    </source>
</reference>
<dbReference type="Pfam" id="PF00072">
    <property type="entry name" value="Response_reg"/>
    <property type="match status" value="1"/>
</dbReference>
<feature type="domain" description="Response regulatory" evidence="7">
    <location>
        <begin position="3"/>
        <end position="115"/>
    </location>
</feature>
<accession>F2NHV5</accession>
<dbReference type="InterPro" id="IPR039420">
    <property type="entry name" value="WalR-like"/>
</dbReference>
<dbReference type="OrthoDB" id="9788090at2"/>
<dbReference type="AlphaFoldDB" id="F2NHV5"/>
<proteinExistence type="predicted"/>
<dbReference type="PANTHER" id="PTHR48111:SF1">
    <property type="entry name" value="TWO-COMPONENT RESPONSE REGULATOR ORR33"/>
    <property type="match status" value="1"/>
</dbReference>
<dbReference type="GO" id="GO:0032993">
    <property type="term" value="C:protein-DNA complex"/>
    <property type="evidence" value="ECO:0007669"/>
    <property type="project" value="TreeGrafter"/>
</dbReference>
<feature type="modified residue" description="4-aspartylphosphate" evidence="6">
    <location>
        <position position="52"/>
    </location>
</feature>
<dbReference type="GO" id="GO:0006355">
    <property type="term" value="P:regulation of DNA-templated transcription"/>
    <property type="evidence" value="ECO:0007669"/>
    <property type="project" value="TreeGrafter"/>
</dbReference>
<evidence type="ECO:0000256" key="5">
    <source>
        <dbReference type="ARBA" id="ARBA00023163"/>
    </source>
</evidence>
<dbReference type="Gene3D" id="3.40.50.2300">
    <property type="match status" value="1"/>
</dbReference>
<dbReference type="SUPFAM" id="SSF52172">
    <property type="entry name" value="CheY-like"/>
    <property type="match status" value="1"/>
</dbReference>
<evidence type="ECO:0000256" key="3">
    <source>
        <dbReference type="ARBA" id="ARBA00023015"/>
    </source>
</evidence>
<dbReference type="PROSITE" id="PS50110">
    <property type="entry name" value="RESPONSE_REGULATORY"/>
    <property type="match status" value="1"/>
</dbReference>
<dbReference type="eggNOG" id="COG0745">
    <property type="taxonomic scope" value="Bacteria"/>
</dbReference>
<name>F2NHV5_DESAR</name>
<evidence type="ECO:0000259" key="7">
    <source>
        <dbReference type="PROSITE" id="PS50110"/>
    </source>
</evidence>
<dbReference type="KEGG" id="dao:Desac_1588"/>
<dbReference type="InterPro" id="IPR011006">
    <property type="entry name" value="CheY-like_superfamily"/>
</dbReference>
<evidence type="ECO:0000256" key="6">
    <source>
        <dbReference type="PROSITE-ProRule" id="PRU00169"/>
    </source>
</evidence>
<dbReference type="SMART" id="SM00448">
    <property type="entry name" value="REC"/>
    <property type="match status" value="1"/>
</dbReference>
<keyword evidence="3" id="KW-0805">Transcription regulation</keyword>
<evidence type="ECO:0000256" key="2">
    <source>
        <dbReference type="ARBA" id="ARBA00023012"/>
    </source>
</evidence>
<dbReference type="STRING" id="880072.Desac_1588"/>
<dbReference type="GO" id="GO:0000976">
    <property type="term" value="F:transcription cis-regulatory region binding"/>
    <property type="evidence" value="ECO:0007669"/>
    <property type="project" value="TreeGrafter"/>
</dbReference>
<keyword evidence="5" id="KW-0804">Transcription</keyword>
<sequence length="116" mass="13213">MKRILVVDDEEPIRSYLKEELTEAGYEVLVAASAPEALKIIEHQDLNLVILDIRMPGMTGVEALPRILGLKEHLPVILNTAYSQYQQDFMAWAANAYVIKSFDLTELKEKIRELIT</sequence>
<dbReference type="InterPro" id="IPR001789">
    <property type="entry name" value="Sig_transdc_resp-reg_receiver"/>
</dbReference>
<dbReference type="PANTHER" id="PTHR48111">
    <property type="entry name" value="REGULATOR OF RPOS"/>
    <property type="match status" value="1"/>
</dbReference>
<dbReference type="GO" id="GO:0000156">
    <property type="term" value="F:phosphorelay response regulator activity"/>
    <property type="evidence" value="ECO:0007669"/>
    <property type="project" value="TreeGrafter"/>
</dbReference>